<protein>
    <submittedName>
        <fullName evidence="2">Uncharacterized protein</fullName>
    </submittedName>
</protein>
<comment type="caution">
    <text evidence="2">The sequence shown here is derived from an EMBL/GenBank/DDBJ whole genome shotgun (WGS) entry which is preliminary data.</text>
</comment>
<reference evidence="2" key="1">
    <citation type="submission" date="2022-10" db="EMBL/GenBank/DDBJ databases">
        <authorList>
            <person name="Chen Y."/>
            <person name="Dougan E. K."/>
            <person name="Chan C."/>
            <person name="Rhodes N."/>
            <person name="Thang M."/>
        </authorList>
    </citation>
    <scope>NUCLEOTIDE SEQUENCE</scope>
</reference>
<evidence type="ECO:0000313" key="2">
    <source>
        <dbReference type="EMBL" id="CAI3981702.1"/>
    </source>
</evidence>
<dbReference type="EMBL" id="CAMXCT010000656">
    <property type="protein sequence ID" value="CAI3981702.1"/>
    <property type="molecule type" value="Genomic_DNA"/>
</dbReference>
<evidence type="ECO:0000313" key="4">
    <source>
        <dbReference type="Proteomes" id="UP001152797"/>
    </source>
</evidence>
<gene>
    <name evidence="2" type="ORF">C1SCF055_LOCUS9466</name>
</gene>
<dbReference type="EMBL" id="CAMXCT030000656">
    <property type="protein sequence ID" value="CAL4769014.1"/>
    <property type="molecule type" value="Genomic_DNA"/>
</dbReference>
<feature type="region of interest" description="Disordered" evidence="1">
    <location>
        <begin position="1"/>
        <end position="22"/>
    </location>
</feature>
<evidence type="ECO:0000313" key="3">
    <source>
        <dbReference type="EMBL" id="CAL1135077.1"/>
    </source>
</evidence>
<keyword evidence="4" id="KW-1185">Reference proteome</keyword>
<accession>A0A9P1BYV7</accession>
<reference evidence="3" key="2">
    <citation type="submission" date="2024-04" db="EMBL/GenBank/DDBJ databases">
        <authorList>
            <person name="Chen Y."/>
            <person name="Shah S."/>
            <person name="Dougan E. K."/>
            <person name="Thang M."/>
            <person name="Chan C."/>
        </authorList>
    </citation>
    <scope>NUCLEOTIDE SEQUENCE [LARGE SCALE GENOMIC DNA]</scope>
</reference>
<dbReference type="AlphaFoldDB" id="A0A9P1BYV7"/>
<sequence length="58" mass="5621">MAAGLFSGIGGNSGRAPGPPVAQCRAGGARAWPALGGGFGAATAAARGEQCQRCTWSM</sequence>
<dbReference type="EMBL" id="CAMXCT020000656">
    <property type="protein sequence ID" value="CAL1135077.1"/>
    <property type="molecule type" value="Genomic_DNA"/>
</dbReference>
<name>A0A9P1BYV7_9DINO</name>
<proteinExistence type="predicted"/>
<dbReference type="Proteomes" id="UP001152797">
    <property type="component" value="Unassembled WGS sequence"/>
</dbReference>
<organism evidence="2">
    <name type="scientific">Cladocopium goreaui</name>
    <dbReference type="NCBI Taxonomy" id="2562237"/>
    <lineage>
        <taxon>Eukaryota</taxon>
        <taxon>Sar</taxon>
        <taxon>Alveolata</taxon>
        <taxon>Dinophyceae</taxon>
        <taxon>Suessiales</taxon>
        <taxon>Symbiodiniaceae</taxon>
        <taxon>Cladocopium</taxon>
    </lineage>
</organism>
<evidence type="ECO:0000256" key="1">
    <source>
        <dbReference type="SAM" id="MobiDB-lite"/>
    </source>
</evidence>